<keyword evidence="3" id="KW-0067">ATP-binding</keyword>
<evidence type="ECO:0000313" key="5">
    <source>
        <dbReference type="EMBL" id="QKQ26625.1"/>
    </source>
</evidence>
<dbReference type="InterPro" id="IPR027417">
    <property type="entry name" value="P-loop_NTPase"/>
</dbReference>
<dbReference type="Pfam" id="PF00437">
    <property type="entry name" value="T2SSE"/>
    <property type="match status" value="1"/>
</dbReference>
<dbReference type="GO" id="GO:0005524">
    <property type="term" value="F:ATP binding"/>
    <property type="evidence" value="ECO:0007669"/>
    <property type="project" value="UniProtKB-KW"/>
</dbReference>
<dbReference type="RefSeq" id="WP_174673127.1">
    <property type="nucleotide sequence ID" value="NZ_CP054491.1"/>
</dbReference>
<evidence type="ECO:0000256" key="2">
    <source>
        <dbReference type="ARBA" id="ARBA00022741"/>
    </source>
</evidence>
<sequence length="265" mass="29278">MLGFGEHEVDTLRDLITKPHGMVLVTGPTGSGKSTTLYSLLNEVKRQNPHIITVEDPVEYAMDGVEQIQISNVKGYTFAEALRHILRHDPDVIMVGEIRDLETAQIANKAALTGHLMLSTLHTNDAISSVTRLIDMGVEPFLLSSTLLGAMAQRLVRVICEECKEVDTIDTKLRQTLGVSDDEIFYRGRGCPTCSQSGYRGRVAVCEIFTVTPEIQQLIHANKGEQAIREALHKAGMTTLFEDALELAREGRTTLEEAYKVRTVG</sequence>
<comment type="similarity">
    <text evidence="1">Belongs to the GSP E family.</text>
</comment>
<evidence type="ECO:0000259" key="4">
    <source>
        <dbReference type="PROSITE" id="PS00662"/>
    </source>
</evidence>
<proteinExistence type="inferred from homology"/>
<dbReference type="GO" id="GO:0016887">
    <property type="term" value="F:ATP hydrolysis activity"/>
    <property type="evidence" value="ECO:0007669"/>
    <property type="project" value="TreeGrafter"/>
</dbReference>
<dbReference type="PANTHER" id="PTHR30258">
    <property type="entry name" value="TYPE II SECRETION SYSTEM PROTEIN GSPE-RELATED"/>
    <property type="match status" value="1"/>
</dbReference>
<evidence type="ECO:0000256" key="1">
    <source>
        <dbReference type="ARBA" id="ARBA00006611"/>
    </source>
</evidence>
<dbReference type="InterPro" id="IPR001482">
    <property type="entry name" value="T2SS/T4SS_dom"/>
</dbReference>
<name>A0A6N0HW74_9GAMM</name>
<keyword evidence="2" id="KW-0547">Nucleotide-binding</keyword>
<evidence type="ECO:0000256" key="3">
    <source>
        <dbReference type="ARBA" id="ARBA00022840"/>
    </source>
</evidence>
<dbReference type="Gene3D" id="3.40.50.300">
    <property type="entry name" value="P-loop containing nucleotide triphosphate hydrolases"/>
    <property type="match status" value="1"/>
</dbReference>
<dbReference type="KEGG" id="rev:HUE57_10295"/>
<dbReference type="SMART" id="SM00382">
    <property type="entry name" value="AAA"/>
    <property type="match status" value="1"/>
</dbReference>
<organism evidence="5 6">
    <name type="scientific">Candidatus Reidiella endopervernicosa</name>
    <dbReference type="NCBI Taxonomy" id="2738883"/>
    <lineage>
        <taxon>Bacteria</taxon>
        <taxon>Pseudomonadati</taxon>
        <taxon>Pseudomonadota</taxon>
        <taxon>Gammaproteobacteria</taxon>
        <taxon>Candidatus Reidiella</taxon>
    </lineage>
</organism>
<dbReference type="CDD" id="cd01129">
    <property type="entry name" value="PulE-GspE-like"/>
    <property type="match status" value="1"/>
</dbReference>
<protein>
    <submittedName>
        <fullName evidence="5">Type II/IV secretion system protein</fullName>
    </submittedName>
</protein>
<feature type="domain" description="Bacterial type II secretion system protein E" evidence="4">
    <location>
        <begin position="86"/>
        <end position="100"/>
    </location>
</feature>
<dbReference type="Proteomes" id="UP000509658">
    <property type="component" value="Chromosome"/>
</dbReference>
<dbReference type="AlphaFoldDB" id="A0A6N0HW74"/>
<dbReference type="PROSITE" id="PS00662">
    <property type="entry name" value="T2SP_E"/>
    <property type="match status" value="1"/>
</dbReference>
<dbReference type="InterPro" id="IPR003593">
    <property type="entry name" value="AAA+_ATPase"/>
</dbReference>
<dbReference type="EMBL" id="CP054491">
    <property type="protein sequence ID" value="QKQ26625.1"/>
    <property type="molecule type" value="Genomic_DNA"/>
</dbReference>
<dbReference type="PANTHER" id="PTHR30258:SF2">
    <property type="entry name" value="COMG OPERON PROTEIN 1"/>
    <property type="match status" value="1"/>
</dbReference>
<accession>A0A6N0HW74</accession>
<evidence type="ECO:0000313" key="6">
    <source>
        <dbReference type="Proteomes" id="UP000509658"/>
    </source>
</evidence>
<gene>
    <name evidence="5" type="ORF">HUE57_10295</name>
</gene>
<dbReference type="SUPFAM" id="SSF52540">
    <property type="entry name" value="P-loop containing nucleoside triphosphate hydrolases"/>
    <property type="match status" value="1"/>
</dbReference>
<dbReference type="GO" id="GO:0005886">
    <property type="term" value="C:plasma membrane"/>
    <property type="evidence" value="ECO:0007669"/>
    <property type="project" value="TreeGrafter"/>
</dbReference>
<dbReference type="FunFam" id="3.40.50.300:FF:000398">
    <property type="entry name" value="Type IV pilus assembly ATPase PilB"/>
    <property type="match status" value="1"/>
</dbReference>
<keyword evidence="6" id="KW-1185">Reference proteome</keyword>
<reference evidence="5 6" key="1">
    <citation type="submission" date="2020-05" db="EMBL/GenBank/DDBJ databases">
        <title>Horizontal transmission and recombination maintain forever young bacterial symbiont genomes.</title>
        <authorList>
            <person name="Russell S.L."/>
            <person name="Pepper-Tunick E."/>
            <person name="Svedberg J."/>
            <person name="Byrne A."/>
            <person name="Ruelas Castillo J."/>
            <person name="Vollmers C."/>
            <person name="Beinart R.A."/>
            <person name="Corbett-Detig R."/>
        </authorList>
    </citation>
    <scope>NUCLEOTIDE SEQUENCE [LARGE SCALE GENOMIC DNA]</scope>
    <source>
        <strain evidence="5">Santa_Monica_outfall</strain>
    </source>
</reference>